<organism evidence="1 2">
    <name type="scientific">Megalops atlanticus</name>
    <name type="common">Tarpon</name>
    <name type="synonym">Clupea gigantea</name>
    <dbReference type="NCBI Taxonomy" id="7932"/>
    <lineage>
        <taxon>Eukaryota</taxon>
        <taxon>Metazoa</taxon>
        <taxon>Chordata</taxon>
        <taxon>Craniata</taxon>
        <taxon>Vertebrata</taxon>
        <taxon>Euteleostomi</taxon>
        <taxon>Actinopterygii</taxon>
        <taxon>Neopterygii</taxon>
        <taxon>Teleostei</taxon>
        <taxon>Elopiformes</taxon>
        <taxon>Megalopidae</taxon>
        <taxon>Megalops</taxon>
    </lineage>
</organism>
<proteinExistence type="predicted"/>
<comment type="caution">
    <text evidence="1">The sequence shown here is derived from an EMBL/GenBank/DDBJ whole genome shotgun (WGS) entry which is preliminary data.</text>
</comment>
<name>A0A9D3PP04_MEGAT</name>
<dbReference type="Gene3D" id="1.20.1250.10">
    <property type="match status" value="1"/>
</dbReference>
<reference evidence="1" key="1">
    <citation type="submission" date="2021-01" db="EMBL/GenBank/DDBJ databases">
        <authorList>
            <person name="Zahm M."/>
            <person name="Roques C."/>
            <person name="Cabau C."/>
            <person name="Klopp C."/>
            <person name="Donnadieu C."/>
            <person name="Jouanno E."/>
            <person name="Lampietro C."/>
            <person name="Louis A."/>
            <person name="Herpin A."/>
            <person name="Echchiki A."/>
            <person name="Berthelot C."/>
            <person name="Parey E."/>
            <person name="Roest-Crollius H."/>
            <person name="Braasch I."/>
            <person name="Postlethwait J."/>
            <person name="Bobe J."/>
            <person name="Montfort J."/>
            <person name="Bouchez O."/>
            <person name="Begum T."/>
            <person name="Mejri S."/>
            <person name="Adams A."/>
            <person name="Chen W.-J."/>
            <person name="Guiguen Y."/>
        </authorList>
    </citation>
    <scope>NUCLEOTIDE SEQUENCE</scope>
    <source>
        <strain evidence="1">YG-15Mar2019-1</strain>
        <tissue evidence="1">Brain</tissue>
    </source>
</reference>
<dbReference type="EMBL" id="JAFDVH010000014">
    <property type="protein sequence ID" value="KAG7464800.1"/>
    <property type="molecule type" value="Genomic_DNA"/>
</dbReference>
<gene>
    <name evidence="1" type="ORF">MATL_G00169490</name>
</gene>
<evidence type="ECO:0000313" key="1">
    <source>
        <dbReference type="EMBL" id="KAG7464800.1"/>
    </source>
</evidence>
<protein>
    <submittedName>
        <fullName evidence="1">Uncharacterized protein</fullName>
    </submittedName>
</protein>
<sequence>MCLLTAQDFKAMKVVVLFSLTLVLVSSGPVSWERIHLEEIMQELTTLQHKDFLRKKESLFVPDVLDKHKCKPEDFCKAEKIFEKYAIVGKQSRISRLLKKFTEKMTCVLNEDGNELQLKVFLKDLHRCFQKIYPQQILSKFRN</sequence>
<accession>A0A9D3PP04</accession>
<dbReference type="InterPro" id="IPR009079">
    <property type="entry name" value="4_helix_cytokine-like_core"/>
</dbReference>
<evidence type="ECO:0000313" key="2">
    <source>
        <dbReference type="Proteomes" id="UP001046870"/>
    </source>
</evidence>
<dbReference type="SUPFAM" id="SSF47266">
    <property type="entry name" value="4-helical cytokines"/>
    <property type="match status" value="1"/>
</dbReference>
<dbReference type="OrthoDB" id="8960517at2759"/>
<keyword evidence="2" id="KW-1185">Reference proteome</keyword>
<dbReference type="AlphaFoldDB" id="A0A9D3PP04"/>
<dbReference type="Proteomes" id="UP001046870">
    <property type="component" value="Chromosome 14"/>
</dbReference>